<protein>
    <submittedName>
        <fullName evidence="2">Uncharacterized protein</fullName>
    </submittedName>
</protein>
<accession>A0A917IVC1</accession>
<evidence type="ECO:0000256" key="1">
    <source>
        <dbReference type="SAM" id="Phobius"/>
    </source>
</evidence>
<keyword evidence="1" id="KW-0812">Transmembrane</keyword>
<gene>
    <name evidence="2" type="ORF">GCM10007359_16440</name>
</gene>
<comment type="caution">
    <text evidence="2">The sequence shown here is derived from an EMBL/GenBank/DDBJ whole genome shotgun (WGS) entry which is preliminary data.</text>
</comment>
<evidence type="ECO:0000313" key="2">
    <source>
        <dbReference type="EMBL" id="GGH64281.1"/>
    </source>
</evidence>
<dbReference type="Proteomes" id="UP000600171">
    <property type="component" value="Unassembled WGS sequence"/>
</dbReference>
<feature type="transmembrane region" description="Helical" evidence="1">
    <location>
        <begin position="42"/>
        <end position="64"/>
    </location>
</feature>
<keyword evidence="3" id="KW-1185">Reference proteome</keyword>
<dbReference type="RefSeq" id="WP_188359901.1">
    <property type="nucleotide sequence ID" value="NZ_BMDC01000003.1"/>
</dbReference>
<dbReference type="AlphaFoldDB" id="A0A917IVC1"/>
<proteinExistence type="predicted"/>
<evidence type="ECO:0000313" key="3">
    <source>
        <dbReference type="Proteomes" id="UP000600171"/>
    </source>
</evidence>
<keyword evidence="1" id="KW-0472">Membrane</keyword>
<dbReference type="EMBL" id="BMDC01000003">
    <property type="protein sequence ID" value="GGH64281.1"/>
    <property type="molecule type" value="Genomic_DNA"/>
</dbReference>
<organism evidence="2 3">
    <name type="scientific">Rothia aerolata</name>
    <dbReference type="NCBI Taxonomy" id="1812262"/>
    <lineage>
        <taxon>Bacteria</taxon>
        <taxon>Bacillati</taxon>
        <taxon>Actinomycetota</taxon>
        <taxon>Actinomycetes</taxon>
        <taxon>Micrococcales</taxon>
        <taxon>Micrococcaceae</taxon>
        <taxon>Rothia</taxon>
    </lineage>
</organism>
<sequence>MFTEIREPSQSEPAFQRGKKAHQEFGFVQEHPGFFTTIWFPLFYLVSFSGTGLLPLIIALVGLYKNGHAYPKKYGVYSPLYFWLSVAFTLVPLVLLVLTMPG</sequence>
<name>A0A917IVC1_9MICC</name>
<keyword evidence="1" id="KW-1133">Transmembrane helix</keyword>
<feature type="transmembrane region" description="Helical" evidence="1">
    <location>
        <begin position="76"/>
        <end position="98"/>
    </location>
</feature>
<reference evidence="2 3" key="1">
    <citation type="journal article" date="2014" name="Int. J. Syst. Evol. Microbiol.">
        <title>Complete genome sequence of Corynebacterium casei LMG S-19264T (=DSM 44701T), isolated from a smear-ripened cheese.</title>
        <authorList>
            <consortium name="US DOE Joint Genome Institute (JGI-PGF)"/>
            <person name="Walter F."/>
            <person name="Albersmeier A."/>
            <person name="Kalinowski J."/>
            <person name="Ruckert C."/>
        </authorList>
    </citation>
    <scope>NUCLEOTIDE SEQUENCE [LARGE SCALE GENOMIC DNA]</scope>
    <source>
        <strain evidence="2 3">CCM 8669</strain>
    </source>
</reference>